<keyword evidence="3" id="KW-0145">Chemotaxis</keyword>
<dbReference type="PANTHER" id="PTHR15106:SF2">
    <property type="entry name" value="RETINOIC ACID RECEPTOR RESPONDER PROTEIN 2"/>
    <property type="match status" value="1"/>
</dbReference>
<accession>A0A670ZQ69</accession>
<dbReference type="GO" id="GO:0031012">
    <property type="term" value="C:extracellular matrix"/>
    <property type="evidence" value="ECO:0007669"/>
    <property type="project" value="TreeGrafter"/>
</dbReference>
<proteinExistence type="predicted"/>
<evidence type="ECO:0000313" key="10">
    <source>
        <dbReference type="Ensembl" id="ENSPTXP00000024988.1"/>
    </source>
</evidence>
<evidence type="ECO:0000256" key="6">
    <source>
        <dbReference type="ARBA" id="ARBA00022782"/>
    </source>
</evidence>
<keyword evidence="6" id="KW-0221">Differentiation</keyword>
<evidence type="ECO:0000256" key="2">
    <source>
        <dbReference type="ARBA" id="ARBA00018808"/>
    </source>
</evidence>
<dbReference type="InterPro" id="IPR029562">
    <property type="entry name" value="Chemerin"/>
</dbReference>
<keyword evidence="5" id="KW-0732">Signal</keyword>
<dbReference type="Proteomes" id="UP000472273">
    <property type="component" value="Unplaced"/>
</dbReference>
<sequence>MGTYVELEVDLVQTVCRKHQWRSQNCQIKAGGRKQKCLACFKFDISNPRTLINKSLRCLSEHNPLLPVGQSSPTPKPSATYQGDPEFPFRCHRKGGVRPEGGPPLQGPLGNTSFRSDPSLLTHQCYKNPGLFSSGNGQVCGFRKEFPPRFVCGCAMIPS</sequence>
<evidence type="ECO:0000256" key="9">
    <source>
        <dbReference type="ARBA" id="ARBA00032785"/>
    </source>
</evidence>
<reference evidence="10" key="2">
    <citation type="submission" date="2025-09" db="UniProtKB">
        <authorList>
            <consortium name="Ensembl"/>
        </authorList>
    </citation>
    <scope>IDENTIFICATION</scope>
</reference>
<comment type="subcellular location">
    <subcellularLocation>
        <location evidence="1">Secreted</location>
    </subcellularLocation>
</comment>
<dbReference type="GO" id="GO:0050921">
    <property type="term" value="P:positive regulation of chemotaxis"/>
    <property type="evidence" value="ECO:0007669"/>
    <property type="project" value="TreeGrafter"/>
</dbReference>
<keyword evidence="11" id="KW-1185">Reference proteome</keyword>
<dbReference type="PANTHER" id="PTHR15106">
    <property type="entry name" value="RETINOIC ACID RECEPTOR RESPONDER PROTEIN 2"/>
    <property type="match status" value="1"/>
</dbReference>
<organism evidence="10 11">
    <name type="scientific">Pseudonaja textilis</name>
    <name type="common">Eastern brown snake</name>
    <dbReference type="NCBI Taxonomy" id="8673"/>
    <lineage>
        <taxon>Eukaryota</taxon>
        <taxon>Metazoa</taxon>
        <taxon>Chordata</taxon>
        <taxon>Craniata</taxon>
        <taxon>Vertebrata</taxon>
        <taxon>Euteleostomi</taxon>
        <taxon>Lepidosauria</taxon>
        <taxon>Squamata</taxon>
        <taxon>Bifurcata</taxon>
        <taxon>Unidentata</taxon>
        <taxon>Episquamata</taxon>
        <taxon>Toxicofera</taxon>
        <taxon>Serpentes</taxon>
        <taxon>Colubroidea</taxon>
        <taxon>Elapidae</taxon>
        <taxon>Hydrophiinae</taxon>
        <taxon>Pseudonaja</taxon>
    </lineage>
</organism>
<dbReference type="InterPro" id="IPR046350">
    <property type="entry name" value="Cystatin_sf"/>
</dbReference>
<dbReference type="GO" id="GO:0050994">
    <property type="term" value="P:regulation of lipid catabolic process"/>
    <property type="evidence" value="ECO:0007669"/>
    <property type="project" value="InterPro"/>
</dbReference>
<dbReference type="GO" id="GO:0030154">
    <property type="term" value="P:cell differentiation"/>
    <property type="evidence" value="ECO:0007669"/>
    <property type="project" value="UniProtKB-KW"/>
</dbReference>
<dbReference type="AlphaFoldDB" id="A0A670ZQ69"/>
<keyword evidence="7" id="KW-1015">Disulfide bond</keyword>
<keyword evidence="8" id="KW-0395">Inflammatory response</keyword>
<protein>
    <recommendedName>
        <fullName evidence="2">Retinoic acid receptor responder protein 2</fullName>
    </recommendedName>
    <alternativeName>
        <fullName evidence="9">Chemerin</fullName>
    </alternativeName>
</protein>
<evidence type="ECO:0000256" key="1">
    <source>
        <dbReference type="ARBA" id="ARBA00004613"/>
    </source>
</evidence>
<dbReference type="GO" id="GO:0005102">
    <property type="term" value="F:signaling receptor binding"/>
    <property type="evidence" value="ECO:0007669"/>
    <property type="project" value="InterPro"/>
</dbReference>
<dbReference type="GeneTree" id="ENSGT00990000212212"/>
<dbReference type="GO" id="GO:0005615">
    <property type="term" value="C:extracellular space"/>
    <property type="evidence" value="ECO:0007669"/>
    <property type="project" value="TreeGrafter"/>
</dbReference>
<evidence type="ECO:0000256" key="5">
    <source>
        <dbReference type="ARBA" id="ARBA00022729"/>
    </source>
</evidence>
<name>A0A670ZQ69_PSETE</name>
<keyword evidence="4" id="KW-0964">Secreted</keyword>
<evidence type="ECO:0000313" key="11">
    <source>
        <dbReference type="Proteomes" id="UP000472273"/>
    </source>
</evidence>
<reference evidence="10" key="1">
    <citation type="submission" date="2025-08" db="UniProtKB">
        <authorList>
            <consortium name="Ensembl"/>
        </authorList>
    </citation>
    <scope>IDENTIFICATION</scope>
</reference>
<dbReference type="GO" id="GO:0006935">
    <property type="term" value="P:chemotaxis"/>
    <property type="evidence" value="ECO:0007669"/>
    <property type="project" value="UniProtKB-KW"/>
</dbReference>
<dbReference type="Ensembl" id="ENSPTXT00000025756.1">
    <property type="protein sequence ID" value="ENSPTXP00000024988.1"/>
    <property type="gene ID" value="ENSPTXG00000017419.1"/>
</dbReference>
<dbReference type="SUPFAM" id="SSF54403">
    <property type="entry name" value="Cystatin/monellin"/>
    <property type="match status" value="1"/>
</dbReference>
<evidence type="ECO:0000256" key="8">
    <source>
        <dbReference type="ARBA" id="ARBA00023198"/>
    </source>
</evidence>
<evidence type="ECO:0000256" key="3">
    <source>
        <dbReference type="ARBA" id="ARBA00022500"/>
    </source>
</evidence>
<evidence type="ECO:0000256" key="4">
    <source>
        <dbReference type="ARBA" id="ARBA00022525"/>
    </source>
</evidence>
<dbReference type="GO" id="GO:0045087">
    <property type="term" value="P:innate immune response"/>
    <property type="evidence" value="ECO:0007669"/>
    <property type="project" value="TreeGrafter"/>
</dbReference>
<evidence type="ECO:0000256" key="7">
    <source>
        <dbReference type="ARBA" id="ARBA00023157"/>
    </source>
</evidence>
<dbReference type="GO" id="GO:0006954">
    <property type="term" value="P:inflammatory response"/>
    <property type="evidence" value="ECO:0007669"/>
    <property type="project" value="UniProtKB-KW"/>
</dbReference>